<dbReference type="AlphaFoldDB" id="A0A7Z7QQG7"/>
<dbReference type="Proteomes" id="UP000264146">
    <property type="component" value="Chromosome"/>
</dbReference>
<dbReference type="CDD" id="cd04301">
    <property type="entry name" value="NAT_SF"/>
    <property type="match status" value="1"/>
</dbReference>
<dbReference type="Proteomes" id="UP000572988">
    <property type="component" value="Unassembled WGS sequence"/>
</dbReference>
<protein>
    <recommendedName>
        <fullName evidence="2">GCN5-related N-acetyltransferase</fullName>
    </recommendedName>
</protein>
<dbReference type="PANTHER" id="PTHR13355:SF11">
    <property type="entry name" value="GLUCOSAMINE 6-PHOSPHATE N-ACETYLTRANSFERASE"/>
    <property type="match status" value="1"/>
</dbReference>
<dbReference type="InterPro" id="IPR039143">
    <property type="entry name" value="GNPNAT1-like"/>
</dbReference>
<dbReference type="EMBL" id="POVK01000032">
    <property type="protein sequence ID" value="NHA34717.1"/>
    <property type="molecule type" value="Genomic_DNA"/>
</dbReference>
<dbReference type="GO" id="GO:0004343">
    <property type="term" value="F:glucosamine 6-phosphate N-acetyltransferase activity"/>
    <property type="evidence" value="ECO:0007669"/>
    <property type="project" value="TreeGrafter"/>
</dbReference>
<proteinExistence type="inferred from homology"/>
<dbReference type="PANTHER" id="PTHR13355">
    <property type="entry name" value="GLUCOSAMINE 6-PHOSPHATE N-ACETYLTRANSFERASE"/>
    <property type="match status" value="1"/>
</dbReference>
<dbReference type="Gene3D" id="3.40.630.30">
    <property type="match status" value="1"/>
</dbReference>
<dbReference type="GeneID" id="93790490"/>
<evidence type="ECO:0000313" key="4">
    <source>
        <dbReference type="EMBL" id="CAD7360227.1"/>
    </source>
</evidence>
<evidence type="ECO:0000313" key="5">
    <source>
        <dbReference type="EMBL" id="NHA34717.1"/>
    </source>
</evidence>
<comment type="similarity">
    <text evidence="1">Belongs to the UPF0039 (ElaA) family.</text>
</comment>
<evidence type="ECO:0000256" key="1">
    <source>
        <dbReference type="ARBA" id="ARBA00009623"/>
    </source>
</evidence>
<dbReference type="Pfam" id="PF13673">
    <property type="entry name" value="Acetyltransf_10"/>
    <property type="match status" value="1"/>
</dbReference>
<gene>
    <name evidence="5" type="ORF">C1O36_09380</name>
    <name evidence="6" type="ORF">NCTC12218_01894</name>
</gene>
<reference evidence="6" key="2">
    <citation type="submission" date="2018-06" db="EMBL/GenBank/DDBJ databases">
        <authorList>
            <consortium name="Pathogen Informatics"/>
            <person name="Doyle S."/>
        </authorList>
    </citation>
    <scope>NUCLEOTIDE SEQUENCE [LARGE SCALE GENOMIC DNA]</scope>
    <source>
        <strain evidence="6">NCTC12218</strain>
    </source>
</reference>
<dbReference type="InterPro" id="IPR000182">
    <property type="entry name" value="GNAT_dom"/>
</dbReference>
<keyword evidence="6" id="KW-0808">Transferase</keyword>
<sequence>MIKKVETAREYEDVLDIRKIVFVEEQGVSLEEEIDEFETIAQYMIAYNDDHQPIATARFRDVNGIAKIERVAVLKSERGQGTGKALMRALEQEAQRQGFRHFKLGAQTHAIPFYESLGYQAYGDQFLDAGIPHYYMEKHL</sequence>
<organism evidence="6">
    <name type="scientific">Staphylococcus schleiferi</name>
    <dbReference type="NCBI Taxonomy" id="1295"/>
    <lineage>
        <taxon>Bacteria</taxon>
        <taxon>Bacillati</taxon>
        <taxon>Bacillota</taxon>
        <taxon>Bacilli</taxon>
        <taxon>Bacillales</taxon>
        <taxon>Staphylococcaceae</taxon>
        <taxon>Staphylococcus</taxon>
    </lineage>
</organism>
<dbReference type="EMBL" id="LR962863">
    <property type="protein sequence ID" value="CAD7360227.1"/>
    <property type="molecule type" value="Genomic_DNA"/>
</dbReference>
<dbReference type="SUPFAM" id="SSF55729">
    <property type="entry name" value="Acyl-CoA N-acyltransferases (Nat)"/>
    <property type="match status" value="1"/>
</dbReference>
<evidence type="ECO:0000313" key="6">
    <source>
        <dbReference type="EMBL" id="SUM89645.1"/>
    </source>
</evidence>
<dbReference type="RefSeq" id="WP_016424706.1">
    <property type="nucleotide sequence ID" value="NZ_CABKRV010000001.1"/>
</dbReference>
<keyword evidence="8" id="KW-1185">Reference proteome</keyword>
<evidence type="ECO:0000259" key="3">
    <source>
        <dbReference type="PROSITE" id="PS51186"/>
    </source>
</evidence>
<evidence type="ECO:0000313" key="7">
    <source>
        <dbReference type="Proteomes" id="UP000264146"/>
    </source>
</evidence>
<reference evidence="4 7" key="3">
    <citation type="submission" date="2020-11" db="EMBL/GenBank/DDBJ databases">
        <authorList>
            <consortium name="Pathogen Informatics"/>
        </authorList>
    </citation>
    <scope>NUCLEOTIDE SEQUENCE [LARGE SCALE GENOMIC DNA]</scope>
    <source>
        <strain evidence="4 7">NCTC12218</strain>
    </source>
</reference>
<name>A0A7Z7QQG7_STASC</name>
<accession>A0A7Z7QQG7</accession>
<dbReference type="InterPro" id="IPR016181">
    <property type="entry name" value="Acyl_CoA_acyltransferase"/>
</dbReference>
<evidence type="ECO:0000256" key="2">
    <source>
        <dbReference type="ARBA" id="ARBA00029740"/>
    </source>
</evidence>
<reference evidence="5 8" key="1">
    <citation type="submission" date="2018-01" db="EMBL/GenBank/DDBJ databases">
        <title>Complete genome sequence of Staphylococcus Scheliferi isolated from human.</title>
        <authorList>
            <person name="Abouelkhair M.A."/>
            <person name="Bemis D.A."/>
            <person name="Kania S.A."/>
        </authorList>
    </citation>
    <scope>NUCLEOTIDE SEQUENCE [LARGE SCALE GENOMIC DNA]</scope>
    <source>
        <strain evidence="5 8">ATCC 43808</strain>
    </source>
</reference>
<feature type="domain" description="N-acetyltransferase" evidence="3">
    <location>
        <begin position="1"/>
        <end position="140"/>
    </location>
</feature>
<dbReference type="EMBL" id="UHEF01000001">
    <property type="protein sequence ID" value="SUM89645.1"/>
    <property type="molecule type" value="Genomic_DNA"/>
</dbReference>
<dbReference type="PROSITE" id="PS51186">
    <property type="entry name" value="GNAT"/>
    <property type="match status" value="1"/>
</dbReference>
<evidence type="ECO:0000313" key="8">
    <source>
        <dbReference type="Proteomes" id="UP000572988"/>
    </source>
</evidence>